<dbReference type="PANTHER" id="PTHR10000:SF8">
    <property type="entry name" value="HAD SUPERFAMILY HYDROLASE-LIKE, TYPE 3"/>
    <property type="match status" value="1"/>
</dbReference>
<dbReference type="EMBL" id="SMFK01000015">
    <property type="protein sequence ID" value="TDD94598.1"/>
    <property type="molecule type" value="Genomic_DNA"/>
</dbReference>
<keyword evidence="2" id="KW-1185">Reference proteome</keyword>
<dbReference type="InterPro" id="IPR029057">
    <property type="entry name" value="PRTase-like"/>
</dbReference>
<comment type="caution">
    <text evidence="1">The sequence shown here is derived from an EMBL/GenBank/DDBJ whole genome shotgun (WGS) entry which is preliminary data.</text>
</comment>
<dbReference type="GO" id="GO:0016791">
    <property type="term" value="F:phosphatase activity"/>
    <property type="evidence" value="ECO:0007669"/>
    <property type="project" value="TreeGrafter"/>
</dbReference>
<name>A0A4R5C4P2_9FLAO</name>
<organism evidence="1 2">
    <name type="scientific">Flavobacterium cellulosilyticum</name>
    <dbReference type="NCBI Taxonomy" id="2541731"/>
    <lineage>
        <taxon>Bacteria</taxon>
        <taxon>Pseudomonadati</taxon>
        <taxon>Bacteroidota</taxon>
        <taxon>Flavobacteriia</taxon>
        <taxon>Flavobacteriales</taxon>
        <taxon>Flavobacteriaceae</taxon>
        <taxon>Flavobacterium</taxon>
    </lineage>
</organism>
<dbReference type="InterPro" id="IPR036412">
    <property type="entry name" value="HAD-like_sf"/>
</dbReference>
<dbReference type="Proteomes" id="UP000295479">
    <property type="component" value="Unassembled WGS sequence"/>
</dbReference>
<sequence>MKKNVVEQKANLYNSKNCDSRSDFIYSEQKFYSRYSWCLNPYPKVSQVMDFIRIEAKDLEKIEGSWQINESIMTIFSLACAVSCATDDFLNKKRYGQFSLKSLQQWRIRWEDTIALLLDSSLAKTSIDMNTCQKSALELADLSRADFPTKLLNQAVTTPRAFRCQDLTPYDVLTLSKKYCEENTNKNSPILIIGLRSAGSYFAPVLRADLAKRGYTNINTVTLRPKKGASRNEKETIQKFTKQDGSVIIIDEPIYVGLTLKICIKILDELGVQRQSVNVLFPLHPCATDLNKTEALSALKGCNFITSSPDEYYKFGKLRKATVEKQLEEYFFARDYKKVSLISDANVHKFNKTLSNQSENSWTEHLKRVYGVQLERQSGEIETQYIIAKSVGWGWQSYRKFFAANCLKDFVPSILGLRDGILYSEWIDDSANSAKEIDRNKIVESVSEYIASRVKGLSFEEDPSSFISEAQVGMLLVYRNHSTTLLGRITNRLKIDAFRYKLSTLTCLSPCLIDGNMRIADWLQRDLELVKTDYAQHGLGKIEVNVTDPAYDLANSILSFEMSEQEETDLLQRYMSISGDMEVIERITLYKVLTGIQTMQSFGKIHDDKLSSRHQEYSDDFIKAWTFTMIQLARYTASFVPKLVVKSPFKTIVVSDVDGVIDQHIIGIPSNTPSGIQALSLLHSNGYPIVLNTARSVYDVKEYCKAYGFMGGIAESGSYIWDAATDKEKILVSEETLTKIERVKLALEQIPGVFTNPYYRYSIKAFRYGESITGTIPVSTKLINSVLVQCGAEELFVHQTGTDTAVLSPGIDKGTGMIALLQLLDCSTCDTIAIGDTEPDLSMFRVANRSYAPSHTNVRSAAIQIGCHVVNKPFQKGLLEIVRHIIHTDGGKAQLDEKPSFKQKEHNKILFDILSDVEKSKPRRLSEAIFNKDLFGAFKNYFL</sequence>
<dbReference type="InterPro" id="IPR023214">
    <property type="entry name" value="HAD_sf"/>
</dbReference>
<dbReference type="PANTHER" id="PTHR10000">
    <property type="entry name" value="PHOSPHOSERINE PHOSPHATASE"/>
    <property type="match status" value="1"/>
</dbReference>
<proteinExistence type="predicted"/>
<dbReference type="GO" id="GO:0000287">
    <property type="term" value="F:magnesium ion binding"/>
    <property type="evidence" value="ECO:0007669"/>
    <property type="project" value="TreeGrafter"/>
</dbReference>
<dbReference type="OrthoDB" id="9790031at2"/>
<dbReference type="RefSeq" id="WP_132008660.1">
    <property type="nucleotide sequence ID" value="NZ_SMFK01000015.1"/>
</dbReference>
<dbReference type="AlphaFoldDB" id="A0A4R5C4P2"/>
<protein>
    <recommendedName>
        <fullName evidence="3">HAD-IIB family hydrolase</fullName>
    </recommendedName>
</protein>
<dbReference type="Gene3D" id="3.90.1070.10">
    <property type="match status" value="1"/>
</dbReference>
<reference evidence="1 2" key="1">
    <citation type="submission" date="2019-03" db="EMBL/GenBank/DDBJ databases">
        <title>Flavobacterium AR-3-4 sp. nov. isolated from arctic soil.</title>
        <authorList>
            <person name="Chaudhary D.K."/>
        </authorList>
    </citation>
    <scope>NUCLEOTIDE SEQUENCE [LARGE SCALE GENOMIC DNA]</scope>
    <source>
        <strain evidence="1 2">AR-3-4</strain>
    </source>
</reference>
<accession>A0A4R5C4P2</accession>
<dbReference type="GO" id="GO:0005829">
    <property type="term" value="C:cytosol"/>
    <property type="evidence" value="ECO:0007669"/>
    <property type="project" value="TreeGrafter"/>
</dbReference>
<evidence type="ECO:0000313" key="2">
    <source>
        <dbReference type="Proteomes" id="UP000295479"/>
    </source>
</evidence>
<dbReference type="Gene3D" id="3.40.50.2020">
    <property type="match status" value="1"/>
</dbReference>
<gene>
    <name evidence="1" type="ORF">E0F76_16400</name>
</gene>
<dbReference type="SUPFAM" id="SSF56784">
    <property type="entry name" value="HAD-like"/>
    <property type="match status" value="1"/>
</dbReference>
<evidence type="ECO:0008006" key="3">
    <source>
        <dbReference type="Google" id="ProtNLM"/>
    </source>
</evidence>
<dbReference type="Gene3D" id="3.40.50.1000">
    <property type="entry name" value="HAD superfamily/HAD-like"/>
    <property type="match status" value="1"/>
</dbReference>
<evidence type="ECO:0000313" key="1">
    <source>
        <dbReference type="EMBL" id="TDD94598.1"/>
    </source>
</evidence>
<dbReference type="SUPFAM" id="SSF53271">
    <property type="entry name" value="PRTase-like"/>
    <property type="match status" value="1"/>
</dbReference>
<dbReference type="Pfam" id="PF08282">
    <property type="entry name" value="Hydrolase_3"/>
    <property type="match status" value="1"/>
</dbReference>